<keyword evidence="2" id="KW-1185">Reference proteome</keyword>
<accession>A0ACC6P0E8</accession>
<evidence type="ECO:0000313" key="2">
    <source>
        <dbReference type="Proteomes" id="UP001364695"/>
    </source>
</evidence>
<dbReference type="EC" id="3.6.1.55" evidence="1"/>
<dbReference type="Proteomes" id="UP001364695">
    <property type="component" value="Unassembled WGS sequence"/>
</dbReference>
<evidence type="ECO:0000313" key="1">
    <source>
        <dbReference type="EMBL" id="MEJ7137699.1"/>
    </source>
</evidence>
<dbReference type="EMBL" id="JAWDIE010000005">
    <property type="protein sequence ID" value="MEJ7137699.1"/>
    <property type="molecule type" value="Genomic_DNA"/>
</dbReference>
<reference evidence="1" key="1">
    <citation type="submission" date="2023-10" db="EMBL/GenBank/DDBJ databases">
        <title>Amphibacter perezi, gen. nov., sp. nov. a novel taxa of the family Comamonadaceae, class Betaproteobacteria isolated from the skin microbiota of Pelophylax perezi from different populations.</title>
        <authorList>
            <person name="Costa S."/>
            <person name="Proenca D.N."/>
            <person name="Lopes I."/>
            <person name="Morais P.V."/>
        </authorList>
    </citation>
    <scope>NUCLEOTIDE SEQUENCE</scope>
    <source>
        <strain evidence="1">SL12-8</strain>
    </source>
</reference>
<sequence length="273" mass="29393">MDPAQCPELGRDGHLPLLPASLWPASAQVGWGAVFEQIRPLLADIARADDASHATQGLNALDQRLGLIRGRPWPDRPRREAAVLVGVFHDGGAWRLLLTQRTATLREHAGEISFPGGRIDPQDSGPIAAALRESQEEVGLAPGDIQVLGLLPGYVTVTNYRVAPVLAQVDAAAARTAIAASANSEVAHAFAVPLAQVLDPCQHVWRTYRREGVERRFVSMPAPESLSGLQAGHGPIWGATAAMLRNLYLVLAWSLCEAQMNAAAALHPWRNEY</sequence>
<organism evidence="1 2">
    <name type="scientific">Amphibiibacter pelophylacis</name>
    <dbReference type="NCBI Taxonomy" id="1799477"/>
    <lineage>
        <taxon>Bacteria</taxon>
        <taxon>Pseudomonadati</taxon>
        <taxon>Pseudomonadota</taxon>
        <taxon>Betaproteobacteria</taxon>
        <taxon>Burkholderiales</taxon>
        <taxon>Sphaerotilaceae</taxon>
        <taxon>Amphibiibacter</taxon>
    </lineage>
</organism>
<proteinExistence type="predicted"/>
<gene>
    <name evidence="1" type="ORF">RV045_04535</name>
</gene>
<name>A0ACC6P0E8_9BURK</name>
<comment type="caution">
    <text evidence="1">The sequence shown here is derived from an EMBL/GenBank/DDBJ whole genome shotgun (WGS) entry which is preliminary data.</text>
</comment>
<keyword evidence="1" id="KW-0378">Hydrolase</keyword>
<protein>
    <submittedName>
        <fullName evidence="1">CoA pyrophosphatase</fullName>
        <ecNumber evidence="1">3.6.1.55</ecNumber>
    </submittedName>
</protein>